<dbReference type="InterPro" id="IPR058240">
    <property type="entry name" value="rSAM_sf"/>
</dbReference>
<dbReference type="SFLD" id="SFLDS00029">
    <property type="entry name" value="Radical_SAM"/>
    <property type="match status" value="1"/>
</dbReference>
<dbReference type="InterPro" id="IPR007197">
    <property type="entry name" value="rSAM"/>
</dbReference>
<evidence type="ECO:0000256" key="1">
    <source>
        <dbReference type="ARBA" id="ARBA00001966"/>
    </source>
</evidence>
<dbReference type="SMART" id="SM00729">
    <property type="entry name" value="Elp3"/>
    <property type="match status" value="1"/>
</dbReference>
<evidence type="ECO:0000313" key="8">
    <source>
        <dbReference type="Proteomes" id="UP000215465"/>
    </source>
</evidence>
<evidence type="ECO:0000256" key="4">
    <source>
        <dbReference type="ARBA" id="ARBA00023004"/>
    </source>
</evidence>
<dbReference type="InterPro" id="IPR026332">
    <property type="entry name" value="HutW"/>
</dbReference>
<dbReference type="InterPro" id="IPR034505">
    <property type="entry name" value="Coproporphyrinogen-III_oxidase"/>
</dbReference>
<gene>
    <name evidence="7" type="primary">hemN_1</name>
    <name evidence="7" type="ORF">SAMEA4412678_00282</name>
</gene>
<dbReference type="GO" id="GO:0051539">
    <property type="term" value="F:4 iron, 4 sulfur cluster binding"/>
    <property type="evidence" value="ECO:0007669"/>
    <property type="project" value="TreeGrafter"/>
</dbReference>
<dbReference type="InterPro" id="IPR010413">
    <property type="entry name" value="HutX-like"/>
</dbReference>
<evidence type="ECO:0000256" key="3">
    <source>
        <dbReference type="ARBA" id="ARBA00022723"/>
    </source>
</evidence>
<dbReference type="Proteomes" id="UP000215465">
    <property type="component" value="Chromosome 1"/>
</dbReference>
<dbReference type="NCBIfam" id="TIGR04108">
    <property type="entry name" value="HutX"/>
    <property type="match status" value="1"/>
</dbReference>
<proteinExistence type="predicted"/>
<dbReference type="InterPro" id="IPR006638">
    <property type="entry name" value="Elp3/MiaA/NifB-like_rSAM"/>
</dbReference>
<keyword evidence="5" id="KW-0411">Iron-sulfur</keyword>
<protein>
    <submittedName>
        <fullName evidence="7">Oxygen-independent coproporphyrinogen-III oxidase</fullName>
        <ecNumber evidence="7">1.3.98.3</ecNumber>
    </submittedName>
</protein>
<evidence type="ECO:0000256" key="2">
    <source>
        <dbReference type="ARBA" id="ARBA00022691"/>
    </source>
</evidence>
<dbReference type="GO" id="GO:0005737">
    <property type="term" value="C:cytoplasm"/>
    <property type="evidence" value="ECO:0007669"/>
    <property type="project" value="TreeGrafter"/>
</dbReference>
<sequence length="639" mass="71133">MPLLCYFSNTLLCSKINSYFAYHLAIRNPMPATASPPAIQTIRWPSKEAAPQAFPERQALMPIWGGVPVPMPQWQKLWQSQIAHSLDTNGLAYLHIPFCANHCVFCGFYRNAWKEEHGGAYVDKVIEELAAEAEQRTGNGKIQAVYFGGGTPTALDTPDLVRLIRACYQYLPLADDCEFTLEGRMSHFGLDKARAAVEAGVNRISIGIQTFNTAIRRRLGRKHSGEEAYGYLKELCGLDAVIVADLIFGLPGQTDDIWAHDIERAAGLPLSGLDTYAFNCYPFLPINRMIEKGAFPPPLGFDVQSQHYAYAVRELTRLGWQQVSNNHFAYPGRGERNRYNTLVKSNMPCLAFGSGAGGNFGGFSYQVQSDLKGYLKAPPGQKALSFMSRHGKHKTLLGQVQHDIELGRIDTALFADNAEAQTLLRQWRQADLLTIHEDGQAILNTSGRYWSPTLTRKLMMSLPPDEKENTMQKLSSEQQTVLRNSLAENPGQILEMLAGQHQCSFEDVINCLPAQLIKKTEGSRFVEIMQALAGWNEAVTFIAHTPDVIAEVTGKIPNGKVGRGFYNFEHAEEGGIHGHIYYENCAAIYLIERPFMGKDTVSLNFVNRNGGAMFKIFVGRDEAGELKQNQIQAMRALFA</sequence>
<dbReference type="Pfam" id="PF04055">
    <property type="entry name" value="Radical_SAM"/>
    <property type="match status" value="1"/>
</dbReference>
<dbReference type="NCBIfam" id="TIGR04107">
    <property type="entry name" value="rSAM_HutW"/>
    <property type="match status" value="1"/>
</dbReference>
<dbReference type="PROSITE" id="PS51918">
    <property type="entry name" value="RADICAL_SAM"/>
    <property type="match status" value="1"/>
</dbReference>
<evidence type="ECO:0000256" key="5">
    <source>
        <dbReference type="ARBA" id="ARBA00023014"/>
    </source>
</evidence>
<keyword evidence="2" id="KW-0949">S-adenosyl-L-methionine</keyword>
<comment type="cofactor">
    <cofactor evidence="1">
        <name>[4Fe-4S] cluster</name>
        <dbReference type="ChEBI" id="CHEBI:49883"/>
    </cofactor>
</comment>
<evidence type="ECO:0000259" key="6">
    <source>
        <dbReference type="PROSITE" id="PS51918"/>
    </source>
</evidence>
<dbReference type="CDD" id="cd16829">
    <property type="entry name" value="ChuX_HutX-like"/>
    <property type="match status" value="1"/>
</dbReference>
<accession>A0A8B4GMD3</accession>
<name>A0A8B4GMD3_EIKCO</name>
<dbReference type="Gene3D" id="3.40.1570.10">
    <property type="entry name" value="HemS/ChuS/ChuX like domains"/>
    <property type="match status" value="1"/>
</dbReference>
<dbReference type="Pfam" id="PF06228">
    <property type="entry name" value="ChuX_HutX"/>
    <property type="match status" value="1"/>
</dbReference>
<dbReference type="GO" id="GO:0006779">
    <property type="term" value="P:porphyrin-containing compound biosynthetic process"/>
    <property type="evidence" value="ECO:0007669"/>
    <property type="project" value="TreeGrafter"/>
</dbReference>
<dbReference type="SUPFAM" id="SSF102114">
    <property type="entry name" value="Radical SAM enzymes"/>
    <property type="match status" value="1"/>
</dbReference>
<dbReference type="GO" id="GO:0046872">
    <property type="term" value="F:metal ion binding"/>
    <property type="evidence" value="ECO:0007669"/>
    <property type="project" value="UniProtKB-KW"/>
</dbReference>
<evidence type="ECO:0000313" key="7">
    <source>
        <dbReference type="EMBL" id="SNW06753.1"/>
    </source>
</evidence>
<dbReference type="PANTHER" id="PTHR13932">
    <property type="entry name" value="COPROPORPHYRINIGEN III OXIDASE"/>
    <property type="match status" value="1"/>
</dbReference>
<dbReference type="EMBL" id="LT906482">
    <property type="protein sequence ID" value="SNW06753.1"/>
    <property type="molecule type" value="Genomic_DNA"/>
</dbReference>
<dbReference type="SUPFAM" id="SSF144064">
    <property type="entry name" value="Heme iron utilization protein-like"/>
    <property type="match status" value="1"/>
</dbReference>
<keyword evidence="3" id="KW-0479">Metal-binding</keyword>
<dbReference type="InterPro" id="IPR053733">
    <property type="entry name" value="Heme_Transport_Util_sf"/>
</dbReference>
<dbReference type="GO" id="GO:0051989">
    <property type="term" value="F:coproporphyrinogen dehydrogenase activity"/>
    <property type="evidence" value="ECO:0007669"/>
    <property type="project" value="UniProtKB-EC"/>
</dbReference>
<dbReference type="SFLD" id="SFLDG01065">
    <property type="entry name" value="anaerobic_coproporphyrinogen-I"/>
    <property type="match status" value="1"/>
</dbReference>
<dbReference type="CDD" id="cd01335">
    <property type="entry name" value="Radical_SAM"/>
    <property type="match status" value="1"/>
</dbReference>
<dbReference type="Gene3D" id="3.20.20.70">
    <property type="entry name" value="Aldolase class I"/>
    <property type="match status" value="1"/>
</dbReference>
<organism evidence="7 8">
    <name type="scientific">Eikenella corrodens</name>
    <dbReference type="NCBI Taxonomy" id="539"/>
    <lineage>
        <taxon>Bacteria</taxon>
        <taxon>Pseudomonadati</taxon>
        <taxon>Pseudomonadota</taxon>
        <taxon>Betaproteobacteria</taxon>
        <taxon>Neisseriales</taxon>
        <taxon>Neisseriaceae</taxon>
        <taxon>Eikenella</taxon>
    </lineage>
</organism>
<keyword evidence="4" id="KW-0408">Iron</keyword>
<keyword evidence="7" id="KW-0560">Oxidoreductase</keyword>
<dbReference type="InterPro" id="IPR013785">
    <property type="entry name" value="Aldolase_TIM"/>
</dbReference>
<feature type="domain" description="Radical SAM core" evidence="6">
    <location>
        <begin position="84"/>
        <end position="322"/>
    </location>
</feature>
<dbReference type="SFLD" id="SFLDG01082">
    <property type="entry name" value="B12-binding_domain_containing"/>
    <property type="match status" value="1"/>
</dbReference>
<dbReference type="KEGG" id="ecor:SAMEA4412678_0282"/>
<dbReference type="AlphaFoldDB" id="A0A8B4GMD3"/>
<reference evidence="7 8" key="1">
    <citation type="submission" date="2017-06" db="EMBL/GenBank/DDBJ databases">
        <authorList>
            <consortium name="Pathogen Informatics"/>
        </authorList>
    </citation>
    <scope>NUCLEOTIDE SEQUENCE [LARGE SCALE GENOMIC DNA]</scope>
    <source>
        <strain evidence="7 8">NCTC10596</strain>
    </source>
</reference>
<dbReference type="EC" id="1.3.98.3" evidence="7"/>
<dbReference type="PANTHER" id="PTHR13932:SF9">
    <property type="entry name" value="COPROPORPHYRINOGEN III OXIDASE"/>
    <property type="match status" value="1"/>
</dbReference>